<dbReference type="InterPro" id="IPR045584">
    <property type="entry name" value="Pilin-like"/>
</dbReference>
<gene>
    <name evidence="3" type="primary">pilV</name>
    <name evidence="3" type="ORF">E4656_16970</name>
</gene>
<dbReference type="Proteomes" id="UP000297475">
    <property type="component" value="Unassembled WGS sequence"/>
</dbReference>
<keyword evidence="1" id="KW-0812">Transmembrane</keyword>
<evidence type="ECO:0000313" key="3">
    <source>
        <dbReference type="EMBL" id="TGG91085.1"/>
    </source>
</evidence>
<organism evidence="3 4">
    <name type="scientific">Natronospirillum operosum</name>
    <dbReference type="NCBI Taxonomy" id="2759953"/>
    <lineage>
        <taxon>Bacteria</taxon>
        <taxon>Pseudomonadati</taxon>
        <taxon>Pseudomonadota</taxon>
        <taxon>Gammaproteobacteria</taxon>
        <taxon>Oceanospirillales</taxon>
        <taxon>Natronospirillaceae</taxon>
        <taxon>Natronospirillum</taxon>
    </lineage>
</organism>
<comment type="caution">
    <text evidence="3">The sequence shown here is derived from an EMBL/GenBank/DDBJ whole genome shotgun (WGS) entry which is preliminary data.</text>
</comment>
<dbReference type="AlphaFoldDB" id="A0A4Z0W6X6"/>
<proteinExistence type="predicted"/>
<sequence>MLSAAERQRGVSLIEVLVAVVILAVGLLGLAALLGNAMQSNQHAQGRTQAVFLASDMMERLRANRNNIEDYAPLPFMDNPADCNTSWAPDNSTSVAANDIGEWQNSLRCLLPDGNGRVTLNDDLVTITVRWVEVDELSDDGGAGQPTETVTLVSEL</sequence>
<evidence type="ECO:0000313" key="4">
    <source>
        <dbReference type="Proteomes" id="UP000297475"/>
    </source>
</evidence>
<dbReference type="OrthoDB" id="8547299at2"/>
<keyword evidence="1" id="KW-0472">Membrane</keyword>
<name>A0A4Z0W6X6_9GAMM</name>
<keyword evidence="4" id="KW-1185">Reference proteome</keyword>
<evidence type="ECO:0000259" key="2">
    <source>
        <dbReference type="Pfam" id="PF22150"/>
    </source>
</evidence>
<protein>
    <submittedName>
        <fullName evidence="3">Type IV pilus modification protein PilV</fullName>
    </submittedName>
</protein>
<accession>A0A4Z0W6X6</accession>
<dbReference type="EMBL" id="SRMF01000010">
    <property type="protein sequence ID" value="TGG91085.1"/>
    <property type="molecule type" value="Genomic_DNA"/>
</dbReference>
<dbReference type="InterPro" id="IPR012902">
    <property type="entry name" value="N_methyl_site"/>
</dbReference>
<keyword evidence="1" id="KW-1133">Transmembrane helix</keyword>
<dbReference type="PROSITE" id="PS00409">
    <property type="entry name" value="PROKAR_NTER_METHYL"/>
    <property type="match status" value="1"/>
</dbReference>
<evidence type="ECO:0000256" key="1">
    <source>
        <dbReference type="SAM" id="Phobius"/>
    </source>
</evidence>
<dbReference type="InterPro" id="IPR054402">
    <property type="entry name" value="Tt1218-like_dom"/>
</dbReference>
<dbReference type="NCBIfam" id="TIGR02532">
    <property type="entry name" value="IV_pilin_GFxxxE"/>
    <property type="match status" value="1"/>
</dbReference>
<dbReference type="RefSeq" id="WP_135484507.1">
    <property type="nucleotide sequence ID" value="NZ_SRMF01000010.1"/>
</dbReference>
<reference evidence="3 4" key="1">
    <citation type="submission" date="2019-04" db="EMBL/GenBank/DDBJ databases">
        <title>Natronospirillum operosus gen. nov., sp. nov., a haloalkaliphilic satellite isolated from decaying biomass of laboratory culture of cyanobacterium Geitlerinema sp. and proposal of Natronospirillaceae fam. nov. and Saccharospirillaceae fam. nov.</title>
        <authorList>
            <person name="Kevbrin V."/>
            <person name="Boltyanskaya Y."/>
            <person name="Koziaeva V."/>
            <person name="Grouzdev D.S."/>
            <person name="Park M."/>
            <person name="Cho J."/>
        </authorList>
    </citation>
    <scope>NUCLEOTIDE SEQUENCE [LARGE SCALE GENOMIC DNA]</scope>
    <source>
        <strain evidence="3 4">G-116</strain>
    </source>
</reference>
<dbReference type="Pfam" id="PF07963">
    <property type="entry name" value="N_methyl"/>
    <property type="match status" value="1"/>
</dbReference>
<dbReference type="SUPFAM" id="SSF54523">
    <property type="entry name" value="Pili subunits"/>
    <property type="match status" value="1"/>
</dbReference>
<dbReference type="Pfam" id="PF22150">
    <property type="entry name" value="Tt1218-like"/>
    <property type="match status" value="1"/>
</dbReference>
<dbReference type="InterPro" id="IPR013362">
    <property type="entry name" value="Pilus_4_PilV"/>
</dbReference>
<feature type="transmembrane region" description="Helical" evidence="1">
    <location>
        <begin position="12"/>
        <end position="34"/>
    </location>
</feature>
<feature type="domain" description="Type IV pilin Tt1218-like" evidence="2">
    <location>
        <begin position="33"/>
        <end position="73"/>
    </location>
</feature>
<dbReference type="NCBIfam" id="TIGR02523">
    <property type="entry name" value="type_IV_pilV"/>
    <property type="match status" value="1"/>
</dbReference>